<reference evidence="2 3" key="1">
    <citation type="submission" date="2020-05" db="EMBL/GenBank/DDBJ databases">
        <title>Genomic Encyclopedia of Type Strains, Phase IV (KMG-V): Genome sequencing to study the core and pangenomes of soil and plant-associated prokaryotes.</title>
        <authorList>
            <person name="Whitman W."/>
        </authorList>
    </citation>
    <scope>NUCLEOTIDE SEQUENCE [LARGE SCALE GENOMIC DNA]</scope>
    <source>
        <strain evidence="2 3">C29</strain>
    </source>
</reference>
<sequence length="425" mass="44171">MSTIKSYDLQPTVFTGESVFNIAELLDQRARQLVAAEEAARTNADAKIVSDFTAEVAAINAEVARVRLLAESLGDAELAQLEDALLRVLTQPTFQELLSGGALDGFRLNSIVKALKDQPDPASIERLKPVHGVATVVKMGFTDGRVSILSANIVEIPADDVAGTPERLRYDYTTEDFLGLPAVQKVLFNVYRFAGSTKLWLEEVRRDLVLFDITPKFIAAGPAPVLLTPDLNTDGTIGLQPAADPVALARAALDAALAEKIAATVAREQADAAVVTAEADAARLRAAYTDLVASAETQLTDARDLVDAKTQERAAAQTAVTTAEGELANAQAGGDPAAVSAAEAALQDKRDLLTQAEQALTAATNSLATLQGQIGQASAAADQGDLDVTAAIERAAAAAAVEGAKIKAAADAQAAYDAAVASATV</sequence>
<name>A0ABX2FYF0_9BURK</name>
<keyword evidence="3" id="KW-1185">Reference proteome</keyword>
<proteinExistence type="predicted"/>
<evidence type="ECO:0000256" key="1">
    <source>
        <dbReference type="SAM" id="Coils"/>
    </source>
</evidence>
<dbReference type="Proteomes" id="UP001516061">
    <property type="component" value="Unassembled WGS sequence"/>
</dbReference>
<organism evidence="2 3">
    <name type="scientific">Sphaerotilus uruguayifluvii</name>
    <dbReference type="NCBI Taxonomy" id="2735897"/>
    <lineage>
        <taxon>Bacteria</taxon>
        <taxon>Pseudomonadati</taxon>
        <taxon>Pseudomonadota</taxon>
        <taxon>Betaproteobacteria</taxon>
        <taxon>Burkholderiales</taxon>
        <taxon>Sphaerotilaceae</taxon>
        <taxon>Sphaerotilus</taxon>
    </lineage>
</organism>
<accession>A0ABX2FYF0</accession>
<protein>
    <submittedName>
        <fullName evidence="2">Uncharacterized protein</fullName>
    </submittedName>
</protein>
<evidence type="ECO:0000313" key="2">
    <source>
        <dbReference type="EMBL" id="NRT54805.1"/>
    </source>
</evidence>
<dbReference type="EMBL" id="JABSNM010000002">
    <property type="protein sequence ID" value="NRT54805.1"/>
    <property type="molecule type" value="Genomic_DNA"/>
</dbReference>
<dbReference type="RefSeq" id="WP_173803771.1">
    <property type="nucleotide sequence ID" value="NZ_JABSNM010000002.1"/>
</dbReference>
<keyword evidence="1" id="KW-0175">Coiled coil</keyword>
<feature type="coiled-coil region" evidence="1">
    <location>
        <begin position="339"/>
        <end position="373"/>
    </location>
</feature>
<gene>
    <name evidence="2" type="ORF">HNQ01_000515</name>
</gene>
<evidence type="ECO:0000313" key="3">
    <source>
        <dbReference type="Proteomes" id="UP001516061"/>
    </source>
</evidence>
<comment type="caution">
    <text evidence="2">The sequence shown here is derived from an EMBL/GenBank/DDBJ whole genome shotgun (WGS) entry which is preliminary data.</text>
</comment>